<feature type="transmembrane region" description="Helical" evidence="1">
    <location>
        <begin position="57"/>
        <end position="82"/>
    </location>
</feature>
<keyword evidence="1" id="KW-0472">Membrane</keyword>
<keyword evidence="3" id="KW-1185">Reference proteome</keyword>
<protein>
    <recommendedName>
        <fullName evidence="4">Gustatory receptor</fullName>
    </recommendedName>
</protein>
<dbReference type="AlphaFoldDB" id="A0A151WQB6"/>
<evidence type="ECO:0008006" key="4">
    <source>
        <dbReference type="Google" id="ProtNLM"/>
    </source>
</evidence>
<organism evidence="2 3">
    <name type="scientific">Mycetomoellerius zeteki</name>
    <dbReference type="NCBI Taxonomy" id="64791"/>
    <lineage>
        <taxon>Eukaryota</taxon>
        <taxon>Metazoa</taxon>
        <taxon>Ecdysozoa</taxon>
        <taxon>Arthropoda</taxon>
        <taxon>Hexapoda</taxon>
        <taxon>Insecta</taxon>
        <taxon>Pterygota</taxon>
        <taxon>Neoptera</taxon>
        <taxon>Endopterygota</taxon>
        <taxon>Hymenoptera</taxon>
        <taxon>Apocrita</taxon>
        <taxon>Aculeata</taxon>
        <taxon>Formicoidea</taxon>
        <taxon>Formicidae</taxon>
        <taxon>Myrmicinae</taxon>
        <taxon>Mycetomoellerius</taxon>
    </lineage>
</organism>
<reference evidence="2 3" key="1">
    <citation type="submission" date="2015-09" db="EMBL/GenBank/DDBJ databases">
        <title>Trachymyrmex zeteki WGS genome.</title>
        <authorList>
            <person name="Nygaard S."/>
            <person name="Hu H."/>
            <person name="Boomsma J."/>
            <person name="Zhang G."/>
        </authorList>
    </citation>
    <scope>NUCLEOTIDE SEQUENCE [LARGE SCALE GENOMIC DNA]</scope>
    <source>
        <strain evidence="2">Tzet28-1</strain>
        <tissue evidence="2">Whole body</tissue>
    </source>
</reference>
<feature type="transmembrane region" description="Helical" evidence="1">
    <location>
        <begin position="116"/>
        <end position="134"/>
    </location>
</feature>
<feature type="transmembrane region" description="Helical" evidence="1">
    <location>
        <begin position="6"/>
        <end position="26"/>
    </location>
</feature>
<evidence type="ECO:0000313" key="3">
    <source>
        <dbReference type="Proteomes" id="UP000075809"/>
    </source>
</evidence>
<accession>A0A151WQB6</accession>
<keyword evidence="1" id="KW-1133">Transmembrane helix</keyword>
<keyword evidence="1" id="KW-0812">Transmembrane</keyword>
<evidence type="ECO:0000313" key="2">
    <source>
        <dbReference type="EMBL" id="KYQ49997.1"/>
    </source>
</evidence>
<feature type="transmembrane region" description="Helical" evidence="1">
    <location>
        <begin position="33"/>
        <end position="51"/>
    </location>
</feature>
<name>A0A151WQB6_9HYME</name>
<feature type="transmembrane region" description="Helical" evidence="1">
    <location>
        <begin position="163"/>
        <end position="181"/>
    </location>
</feature>
<evidence type="ECO:0000256" key="1">
    <source>
        <dbReference type="SAM" id="Phobius"/>
    </source>
</evidence>
<dbReference type="Proteomes" id="UP000075809">
    <property type="component" value="Unassembled WGS sequence"/>
</dbReference>
<sequence>MKTIQAALAPLLIIGSFCSLGSFEYFLGQSRRYLAYLYILAIWSFYVYLIYRSQSVILAYLINFHQTIIWIIVLIAIPISFFHSKELKMCLHELSIVDDTLEVLGVSKEYQQLRNWIIRVIIGWIVFISITEAVEEILNYTVYELNITIICVKFVINIPKYVNLLNALICGVIIGCVRSRFQRVNDWLYMLYSDLLEIDANCKRQNRLVLVRQRITVGANEYEQYMWIIM</sequence>
<gene>
    <name evidence="2" type="ORF">ALC60_10873</name>
</gene>
<proteinExistence type="predicted"/>
<dbReference type="EMBL" id="KQ982843">
    <property type="protein sequence ID" value="KYQ49997.1"/>
    <property type="molecule type" value="Genomic_DNA"/>
</dbReference>